<dbReference type="AlphaFoldDB" id="A1SY63"/>
<accession>A1SY63</accession>
<gene>
    <name evidence="1" type="ordered locus">Ping_2718</name>
</gene>
<dbReference type="InterPro" id="IPR021284">
    <property type="entry name" value="DUF2750"/>
</dbReference>
<proteinExistence type="predicted"/>
<organism evidence="1 2">
    <name type="scientific">Psychromonas ingrahamii (strain DSM 17664 / CCUG 51855 / 37)</name>
    <dbReference type="NCBI Taxonomy" id="357804"/>
    <lineage>
        <taxon>Bacteria</taxon>
        <taxon>Pseudomonadati</taxon>
        <taxon>Pseudomonadota</taxon>
        <taxon>Gammaproteobacteria</taxon>
        <taxon>Alteromonadales</taxon>
        <taxon>Psychromonadaceae</taxon>
        <taxon>Psychromonas</taxon>
    </lineage>
</organism>
<dbReference type="EMBL" id="CP000510">
    <property type="protein sequence ID" value="ABM04428.1"/>
    <property type="molecule type" value="Genomic_DNA"/>
</dbReference>
<evidence type="ECO:0000313" key="2">
    <source>
        <dbReference type="Proteomes" id="UP000000639"/>
    </source>
</evidence>
<dbReference type="Proteomes" id="UP000000639">
    <property type="component" value="Chromosome"/>
</dbReference>
<keyword evidence="2" id="KW-1185">Reference proteome</keyword>
<dbReference type="KEGG" id="pin:Ping_2718"/>
<sequence>MRKIMADNNQALMAFIANVKPTQILWALQDKESEDWVVVDSLYYEQTEVMPLWSSAELALPHCTEEWQDYVPAAISVADWLEFWVEDLLADNIVVGVNWLGQDNDLEIDLSEFTEALAGIETL</sequence>
<protein>
    <recommendedName>
        <fullName evidence="3">DUF2750 domain-containing protein</fullName>
    </recommendedName>
</protein>
<reference evidence="1 2" key="1">
    <citation type="submission" date="2007-01" db="EMBL/GenBank/DDBJ databases">
        <title>Complete sequence of Psychromonas ingrahamii 37.</title>
        <authorList>
            <consortium name="US DOE Joint Genome Institute"/>
            <person name="Copeland A."/>
            <person name="Lucas S."/>
            <person name="Lapidus A."/>
            <person name="Barry K."/>
            <person name="Detter J.C."/>
            <person name="Glavina del Rio T."/>
            <person name="Hammon N."/>
            <person name="Israni S."/>
            <person name="Dalin E."/>
            <person name="Tice H."/>
            <person name="Pitluck S."/>
            <person name="Thompson L.S."/>
            <person name="Brettin T."/>
            <person name="Bruce D."/>
            <person name="Han C."/>
            <person name="Tapia R."/>
            <person name="Schmutz J."/>
            <person name="Larimer F."/>
            <person name="Land M."/>
            <person name="Hauser L."/>
            <person name="Kyrpides N."/>
            <person name="Ivanova N."/>
            <person name="Staley J."/>
            <person name="Richardson P."/>
        </authorList>
    </citation>
    <scope>NUCLEOTIDE SEQUENCE [LARGE SCALE GENOMIC DNA]</scope>
    <source>
        <strain evidence="1 2">37</strain>
    </source>
</reference>
<evidence type="ECO:0008006" key="3">
    <source>
        <dbReference type="Google" id="ProtNLM"/>
    </source>
</evidence>
<dbReference type="Pfam" id="PF11042">
    <property type="entry name" value="DUF2750"/>
    <property type="match status" value="1"/>
</dbReference>
<dbReference type="eggNOG" id="ENOG50331NB">
    <property type="taxonomic scope" value="Bacteria"/>
</dbReference>
<dbReference type="HOGENOM" id="CLU_126055_0_1_6"/>
<evidence type="ECO:0000313" key="1">
    <source>
        <dbReference type="EMBL" id="ABM04428.1"/>
    </source>
</evidence>
<name>A1SY63_PSYIN</name>
<dbReference type="STRING" id="357804.Ping_2718"/>